<dbReference type="Proteomes" id="UP001054945">
    <property type="component" value="Unassembled WGS sequence"/>
</dbReference>
<organism evidence="4 5">
    <name type="scientific">Caerostris extrusa</name>
    <name type="common">Bark spider</name>
    <name type="synonym">Caerostris bankana</name>
    <dbReference type="NCBI Taxonomy" id="172846"/>
    <lineage>
        <taxon>Eukaryota</taxon>
        <taxon>Metazoa</taxon>
        <taxon>Ecdysozoa</taxon>
        <taxon>Arthropoda</taxon>
        <taxon>Chelicerata</taxon>
        <taxon>Arachnida</taxon>
        <taxon>Araneae</taxon>
        <taxon>Araneomorphae</taxon>
        <taxon>Entelegynae</taxon>
        <taxon>Araneoidea</taxon>
        <taxon>Araneidae</taxon>
        <taxon>Caerostris</taxon>
    </lineage>
</organism>
<feature type="domain" description="Chitin-binding type-2" evidence="3">
    <location>
        <begin position="44"/>
        <end position="100"/>
    </location>
</feature>
<keyword evidence="2" id="KW-0732">Signal</keyword>
<evidence type="ECO:0000313" key="4">
    <source>
        <dbReference type="EMBL" id="GIY95022.1"/>
    </source>
</evidence>
<dbReference type="InterPro" id="IPR002557">
    <property type="entry name" value="Chitin-bd_dom"/>
</dbReference>
<protein>
    <submittedName>
        <fullName evidence="4">Chitin-binding type-2 domain-containing protein</fullName>
    </submittedName>
</protein>
<dbReference type="SUPFAM" id="SSF88713">
    <property type="entry name" value="Glycoside hydrolase/deacetylase"/>
    <property type="match status" value="1"/>
</dbReference>
<comment type="caution">
    <text evidence="4">The sequence shown here is derived from an EMBL/GenBank/DDBJ whole genome shotgun (WGS) entry which is preliminary data.</text>
</comment>
<dbReference type="Gene3D" id="2.170.140.10">
    <property type="entry name" value="Chitin binding domain"/>
    <property type="match status" value="1"/>
</dbReference>
<feature type="chain" id="PRO_5043327163" evidence="2">
    <location>
        <begin position="28"/>
        <end position="512"/>
    </location>
</feature>
<gene>
    <name evidence="4" type="primary">X975_06810</name>
    <name evidence="4" type="ORF">CEXT_646661</name>
</gene>
<dbReference type="PANTHER" id="PTHR45985">
    <property type="match status" value="1"/>
</dbReference>
<dbReference type="Pfam" id="PF01607">
    <property type="entry name" value="CBM_14"/>
    <property type="match status" value="1"/>
</dbReference>
<feature type="signal peptide" evidence="2">
    <location>
        <begin position="1"/>
        <end position="27"/>
    </location>
</feature>
<reference evidence="4 5" key="1">
    <citation type="submission" date="2021-06" db="EMBL/GenBank/DDBJ databases">
        <title>Caerostris extrusa draft genome.</title>
        <authorList>
            <person name="Kono N."/>
            <person name="Arakawa K."/>
        </authorList>
    </citation>
    <scope>NUCLEOTIDE SEQUENCE [LARGE SCALE GENOMIC DNA]</scope>
</reference>
<evidence type="ECO:0000256" key="1">
    <source>
        <dbReference type="SAM" id="MobiDB-lite"/>
    </source>
</evidence>
<dbReference type="PANTHER" id="PTHR45985:SF3">
    <property type="entry name" value="CHITIN DEACETYLASE-LIKE 4"/>
    <property type="match status" value="1"/>
</dbReference>
<evidence type="ECO:0000259" key="3">
    <source>
        <dbReference type="PROSITE" id="PS50940"/>
    </source>
</evidence>
<name>A0AAV4XIS6_CAEEX</name>
<dbReference type="SMART" id="SM00494">
    <property type="entry name" value="ChtBD2"/>
    <property type="match status" value="1"/>
</dbReference>
<keyword evidence="5" id="KW-1185">Reference proteome</keyword>
<dbReference type="AlphaFoldDB" id="A0AAV4XIS6"/>
<dbReference type="InterPro" id="IPR011330">
    <property type="entry name" value="Glyco_hydro/deAcase_b/a-brl"/>
</dbReference>
<dbReference type="Gene3D" id="3.20.20.370">
    <property type="entry name" value="Glycoside hydrolase/deacetylase"/>
    <property type="match status" value="1"/>
</dbReference>
<dbReference type="GO" id="GO:0005975">
    <property type="term" value="P:carbohydrate metabolic process"/>
    <property type="evidence" value="ECO:0007669"/>
    <property type="project" value="InterPro"/>
</dbReference>
<dbReference type="EMBL" id="BPLR01017859">
    <property type="protein sequence ID" value="GIY95022.1"/>
    <property type="molecule type" value="Genomic_DNA"/>
</dbReference>
<evidence type="ECO:0000256" key="2">
    <source>
        <dbReference type="SAM" id="SignalP"/>
    </source>
</evidence>
<feature type="compositionally biased region" description="Low complexity" evidence="1">
    <location>
        <begin position="339"/>
        <end position="350"/>
    </location>
</feature>
<accession>A0AAV4XIS6</accession>
<dbReference type="PROSITE" id="PS50940">
    <property type="entry name" value="CHIT_BIND_II"/>
    <property type="match status" value="1"/>
</dbReference>
<evidence type="ECO:0000313" key="5">
    <source>
        <dbReference type="Proteomes" id="UP001054945"/>
    </source>
</evidence>
<proteinExistence type="predicted"/>
<dbReference type="GO" id="GO:0008061">
    <property type="term" value="F:chitin binding"/>
    <property type="evidence" value="ECO:0007669"/>
    <property type="project" value="InterPro"/>
</dbReference>
<dbReference type="InterPro" id="IPR036508">
    <property type="entry name" value="Chitin-bd_dom_sf"/>
</dbReference>
<dbReference type="InterPro" id="IPR052740">
    <property type="entry name" value="CE4"/>
</dbReference>
<feature type="region of interest" description="Disordered" evidence="1">
    <location>
        <begin position="289"/>
        <end position="384"/>
    </location>
</feature>
<feature type="region of interest" description="Disordered" evidence="1">
    <location>
        <begin position="462"/>
        <end position="483"/>
    </location>
</feature>
<dbReference type="GO" id="GO:0005576">
    <property type="term" value="C:extracellular region"/>
    <property type="evidence" value="ECO:0007669"/>
    <property type="project" value="InterPro"/>
</dbReference>
<dbReference type="SUPFAM" id="SSF57625">
    <property type="entry name" value="Invertebrate chitin-binding proteins"/>
    <property type="match status" value="1"/>
</dbReference>
<sequence>MNSVEDMLKCLIPLLVILALQADGSAAEKLLHRTRRQDDDAPVDFKCPKADGLFADPETCKKFYICAGYYPFSQNCPSSLYFDDIKKFCTRKTKQLACGPVEQPDTVAPPTPDPNATPGCDPANCVLPECYCSSDGTQVPGGLEVSDTPQMILLSFDGAVNSLNFDHYRKLLTKTRTNPNGCPIKGTFFVSHEYTSHFHIQKFYADGHEIAIHSISNRSPEDWWAAASYENYAEEMVGQREILHKFANISRDALLGMRVPYLPPGRQRHDEHAVRLRLRVRLLHHRPHVSHPRLALHPRLQDPPQVHAGNVPHEVLPGSVGDSPQHPVQRGRHGRAVPQGQLQEALQRQQSSPGTVLPRELVQRPQQDQRVAQLHRRHPDQAPRRVVRHHAGVGVLDAPAHQERRPQLLRSLGVREEGELVQHPQELRGATHHGRVHRDAIHADVCQVPRQVPLGGKLRRCRRGNQYHGTDEGRRSRTRSRSGIQKEVNGFGISTSVQLSSSNEVIPRSCGE</sequence>